<dbReference type="GeneID" id="17271597"/>
<evidence type="ECO:0000259" key="8">
    <source>
        <dbReference type="PROSITE" id="PS51203"/>
    </source>
</evidence>
<feature type="compositionally biased region" description="Polar residues" evidence="7">
    <location>
        <begin position="340"/>
        <end position="349"/>
    </location>
</feature>
<dbReference type="RefSeq" id="XP_005786129.1">
    <property type="nucleotide sequence ID" value="XM_005786072.1"/>
</dbReference>
<feature type="compositionally biased region" description="Low complexity" evidence="7">
    <location>
        <begin position="127"/>
        <end position="147"/>
    </location>
</feature>
<dbReference type="PROSITE" id="PS51203">
    <property type="entry name" value="CS"/>
    <property type="match status" value="1"/>
</dbReference>
<sequence length="349" mass="37484">MQHDTKYDEVLLNVAGQCGGIAPLLDTFFSFLYRKTDFFHIMAEGENMGFHDGVAEKLVLRAFRKYEAASAMARQERSAAGAAADGERLPPAAAAASSSSPPEPCPATPADAPADAAPLPPPDSASEEAQLAAASGPAPTSAGTATVPPGPLARPPEAPYNGGHTARYSWEQTLHDVSLHVPVPAATRARDVVCVISKQRLSARLRGSEEALVEGRFPCDARNGQEVWESVKVDESTWSLGESAGGMCLSVYLEKSRESWWASALHGDAEIDTTKVDSTRSMYEYDGETQGAIRKILFDQDQKRKGQPTSDEMQNEELLRRAWDAEGSPFRGTPYDPSKVSLSQGGSET</sequence>
<dbReference type="STRING" id="2903.R1CTS6"/>
<dbReference type="GO" id="GO:0051082">
    <property type="term" value="F:unfolded protein binding"/>
    <property type="evidence" value="ECO:0007669"/>
    <property type="project" value="TreeGrafter"/>
</dbReference>
<dbReference type="PaxDb" id="2903-EOD26052"/>
<dbReference type="Pfam" id="PF04969">
    <property type="entry name" value="CS"/>
    <property type="match status" value="1"/>
</dbReference>
<evidence type="ECO:0000313" key="9">
    <source>
        <dbReference type="EnsemblProtists" id="EOD33700"/>
    </source>
</evidence>
<evidence type="ECO:0000313" key="10">
    <source>
        <dbReference type="Proteomes" id="UP000013827"/>
    </source>
</evidence>
<dbReference type="PANTHER" id="PTHR12356">
    <property type="entry name" value="NUCLEAR MOVEMENT PROTEIN NUDC"/>
    <property type="match status" value="1"/>
</dbReference>
<evidence type="ECO:0000256" key="7">
    <source>
        <dbReference type="SAM" id="MobiDB-lite"/>
    </source>
</evidence>
<dbReference type="GO" id="GO:0005737">
    <property type="term" value="C:cytoplasm"/>
    <property type="evidence" value="ECO:0007669"/>
    <property type="project" value="UniProtKB-SubCell"/>
</dbReference>
<dbReference type="GeneID" id="17278971"/>
<dbReference type="Pfam" id="PF14050">
    <property type="entry name" value="Nudc_N"/>
    <property type="match status" value="1"/>
</dbReference>
<keyword evidence="4" id="KW-0963">Cytoplasm</keyword>
<evidence type="ECO:0000256" key="1">
    <source>
        <dbReference type="ARBA" id="ARBA00004496"/>
    </source>
</evidence>
<feature type="region of interest" description="Disordered" evidence="7">
    <location>
        <begin position="78"/>
        <end position="165"/>
    </location>
</feature>
<dbReference type="AlphaFoldDB" id="A0A0D3KD65"/>
<accession>A0A0D3KD65</accession>
<feature type="compositionally biased region" description="Pro residues" evidence="7">
    <location>
        <begin position="148"/>
        <end position="158"/>
    </location>
</feature>
<dbReference type="RefSeq" id="XP_005778481.1">
    <property type="nucleotide sequence ID" value="XM_005778424.1"/>
</dbReference>
<organism evidence="9 10">
    <name type="scientific">Emiliania huxleyi (strain CCMP1516)</name>
    <dbReference type="NCBI Taxonomy" id="280463"/>
    <lineage>
        <taxon>Eukaryota</taxon>
        <taxon>Haptista</taxon>
        <taxon>Haptophyta</taxon>
        <taxon>Prymnesiophyceae</taxon>
        <taxon>Isochrysidales</taxon>
        <taxon>Noelaerhabdaceae</taxon>
        <taxon>Emiliania</taxon>
    </lineage>
</organism>
<dbReference type="PANTHER" id="PTHR12356:SF3">
    <property type="entry name" value="NUCLEAR MIGRATION PROTEIN NUDC"/>
    <property type="match status" value="1"/>
</dbReference>
<evidence type="ECO:0000256" key="5">
    <source>
        <dbReference type="ARBA" id="ARBA00022553"/>
    </source>
</evidence>
<reference evidence="9" key="2">
    <citation type="submission" date="2024-10" db="UniProtKB">
        <authorList>
            <consortium name="EnsemblProtists"/>
        </authorList>
    </citation>
    <scope>IDENTIFICATION</scope>
</reference>
<evidence type="ECO:0000256" key="2">
    <source>
        <dbReference type="ARBA" id="ARBA00010513"/>
    </source>
</evidence>
<dbReference type="InterPro" id="IPR037898">
    <property type="entry name" value="NudC_fam"/>
</dbReference>
<dbReference type="InterPro" id="IPR007052">
    <property type="entry name" value="CS_dom"/>
</dbReference>
<dbReference type="EnsemblProtists" id="EOD26052">
    <property type="protein sequence ID" value="EOD26052"/>
    <property type="gene ID" value="EMIHUDRAFT_443505"/>
</dbReference>
<dbReference type="KEGG" id="ehx:EMIHUDRAFT_441516"/>
<dbReference type="eggNOG" id="KOG2265">
    <property type="taxonomic scope" value="Eukaryota"/>
</dbReference>
<protein>
    <recommendedName>
        <fullName evidence="3">Nuclear migration protein nudC</fullName>
    </recommendedName>
    <alternativeName>
        <fullName evidence="6">Nuclear distribution protein C homolog</fullName>
    </alternativeName>
</protein>
<dbReference type="GO" id="GO:0006457">
    <property type="term" value="P:protein folding"/>
    <property type="evidence" value="ECO:0007669"/>
    <property type="project" value="TreeGrafter"/>
</dbReference>
<feature type="domain" description="CS" evidence="8">
    <location>
        <begin position="163"/>
        <end position="265"/>
    </location>
</feature>
<dbReference type="EnsemblProtists" id="EOD33700">
    <property type="protein sequence ID" value="EOD33700"/>
    <property type="gene ID" value="EMIHUDRAFT_441516"/>
</dbReference>
<evidence type="ECO:0000256" key="3">
    <source>
        <dbReference type="ARBA" id="ARBA00017641"/>
    </source>
</evidence>
<dbReference type="HOGENOM" id="CLU_047332_0_0_1"/>
<dbReference type="Proteomes" id="UP000013827">
    <property type="component" value="Unassembled WGS sequence"/>
</dbReference>
<proteinExistence type="inferred from homology"/>
<keyword evidence="10" id="KW-1185">Reference proteome</keyword>
<reference evidence="10" key="1">
    <citation type="journal article" date="2013" name="Nature">
        <title>Pan genome of the phytoplankton Emiliania underpins its global distribution.</title>
        <authorList>
            <person name="Read B.A."/>
            <person name="Kegel J."/>
            <person name="Klute M.J."/>
            <person name="Kuo A."/>
            <person name="Lefebvre S.C."/>
            <person name="Maumus F."/>
            <person name="Mayer C."/>
            <person name="Miller J."/>
            <person name="Monier A."/>
            <person name="Salamov A."/>
            <person name="Young J."/>
            <person name="Aguilar M."/>
            <person name="Claverie J.M."/>
            <person name="Frickenhaus S."/>
            <person name="Gonzalez K."/>
            <person name="Herman E.K."/>
            <person name="Lin Y.C."/>
            <person name="Napier J."/>
            <person name="Ogata H."/>
            <person name="Sarno A.F."/>
            <person name="Shmutz J."/>
            <person name="Schroeder D."/>
            <person name="de Vargas C."/>
            <person name="Verret F."/>
            <person name="von Dassow P."/>
            <person name="Valentin K."/>
            <person name="Van de Peer Y."/>
            <person name="Wheeler G."/>
            <person name="Dacks J.B."/>
            <person name="Delwiche C.F."/>
            <person name="Dyhrman S.T."/>
            <person name="Glockner G."/>
            <person name="John U."/>
            <person name="Richards T."/>
            <person name="Worden A.Z."/>
            <person name="Zhang X."/>
            <person name="Grigoriev I.V."/>
            <person name="Allen A.E."/>
            <person name="Bidle K."/>
            <person name="Borodovsky M."/>
            <person name="Bowler C."/>
            <person name="Brownlee C."/>
            <person name="Cock J.M."/>
            <person name="Elias M."/>
            <person name="Gladyshev V.N."/>
            <person name="Groth M."/>
            <person name="Guda C."/>
            <person name="Hadaegh A."/>
            <person name="Iglesias-Rodriguez M.D."/>
            <person name="Jenkins J."/>
            <person name="Jones B.M."/>
            <person name="Lawson T."/>
            <person name="Leese F."/>
            <person name="Lindquist E."/>
            <person name="Lobanov A."/>
            <person name="Lomsadze A."/>
            <person name="Malik S.B."/>
            <person name="Marsh M.E."/>
            <person name="Mackinder L."/>
            <person name="Mock T."/>
            <person name="Mueller-Roeber B."/>
            <person name="Pagarete A."/>
            <person name="Parker M."/>
            <person name="Probert I."/>
            <person name="Quesneville H."/>
            <person name="Raines C."/>
            <person name="Rensing S.A."/>
            <person name="Riano-Pachon D.M."/>
            <person name="Richier S."/>
            <person name="Rokitta S."/>
            <person name="Shiraiwa Y."/>
            <person name="Soanes D.M."/>
            <person name="van der Giezen M."/>
            <person name="Wahlund T.M."/>
            <person name="Williams B."/>
            <person name="Wilson W."/>
            <person name="Wolfe G."/>
            <person name="Wurch L.L."/>
        </authorList>
    </citation>
    <scope>NUCLEOTIDE SEQUENCE</scope>
</reference>
<evidence type="ECO:0000256" key="6">
    <source>
        <dbReference type="ARBA" id="ARBA00030427"/>
    </source>
</evidence>
<dbReference type="InterPro" id="IPR008978">
    <property type="entry name" value="HSP20-like_chaperone"/>
</dbReference>
<dbReference type="SUPFAM" id="SSF49764">
    <property type="entry name" value="HSP20-like chaperones"/>
    <property type="match status" value="1"/>
</dbReference>
<evidence type="ECO:0000256" key="4">
    <source>
        <dbReference type="ARBA" id="ARBA00022490"/>
    </source>
</evidence>
<feature type="compositionally biased region" description="Low complexity" evidence="7">
    <location>
        <begin position="78"/>
        <end position="100"/>
    </location>
</feature>
<dbReference type="OMA" id="EINIEMP"/>
<keyword evidence="5" id="KW-0597">Phosphoprotein</keyword>
<feature type="compositionally biased region" description="Low complexity" evidence="7">
    <location>
        <begin position="108"/>
        <end position="117"/>
    </location>
</feature>
<name>A0A0D3KD65_EMIH1</name>
<dbReference type="InterPro" id="IPR025934">
    <property type="entry name" value="NudC_N_dom"/>
</dbReference>
<comment type="similarity">
    <text evidence="2">Belongs to the nudC family.</text>
</comment>
<feature type="region of interest" description="Disordered" evidence="7">
    <location>
        <begin position="299"/>
        <end position="349"/>
    </location>
</feature>
<dbReference type="CDD" id="cd06467">
    <property type="entry name" value="p23_NUDC_like"/>
    <property type="match status" value="1"/>
</dbReference>
<comment type="subcellular location">
    <subcellularLocation>
        <location evidence="1">Cytoplasm</location>
    </subcellularLocation>
</comment>
<dbReference type="Gene3D" id="2.60.40.790">
    <property type="match status" value="1"/>
</dbReference>
<dbReference type="KEGG" id="ehx:EMIHUDRAFT_443505"/>